<dbReference type="InterPro" id="IPR003661">
    <property type="entry name" value="HisK_dim/P_dom"/>
</dbReference>
<dbReference type="InterPro" id="IPR005467">
    <property type="entry name" value="His_kinase_dom"/>
</dbReference>
<dbReference type="GO" id="GO:0000155">
    <property type="term" value="F:phosphorelay sensor kinase activity"/>
    <property type="evidence" value="ECO:0007669"/>
    <property type="project" value="InterPro"/>
</dbReference>
<keyword evidence="11 14" id="KW-1133">Transmembrane helix</keyword>
<keyword evidence="13 14" id="KW-0472">Membrane</keyword>
<dbReference type="Proteomes" id="UP000045545">
    <property type="component" value="Unassembled WGS sequence"/>
</dbReference>
<dbReference type="STRING" id="690567.115"/>
<dbReference type="CDD" id="cd00082">
    <property type="entry name" value="HisKA"/>
    <property type="match status" value="1"/>
</dbReference>
<evidence type="ECO:0000256" key="8">
    <source>
        <dbReference type="ARBA" id="ARBA00022741"/>
    </source>
</evidence>
<feature type="transmembrane region" description="Helical" evidence="14">
    <location>
        <begin position="375"/>
        <end position="395"/>
    </location>
</feature>
<feature type="transmembrane region" description="Helical" evidence="14">
    <location>
        <begin position="348"/>
        <end position="369"/>
    </location>
</feature>
<keyword evidence="17" id="KW-1185">Reference proteome</keyword>
<protein>
    <recommendedName>
        <fullName evidence="3">histidine kinase</fullName>
        <ecNumber evidence="3">2.7.13.3</ecNumber>
    </recommendedName>
</protein>
<evidence type="ECO:0000256" key="9">
    <source>
        <dbReference type="ARBA" id="ARBA00022777"/>
    </source>
</evidence>
<evidence type="ECO:0000256" key="7">
    <source>
        <dbReference type="ARBA" id="ARBA00022692"/>
    </source>
</evidence>
<evidence type="ECO:0000256" key="3">
    <source>
        <dbReference type="ARBA" id="ARBA00012438"/>
    </source>
</evidence>
<dbReference type="PROSITE" id="PS50109">
    <property type="entry name" value="HIS_KIN"/>
    <property type="match status" value="1"/>
</dbReference>
<dbReference type="PANTHER" id="PTHR45528">
    <property type="entry name" value="SENSOR HISTIDINE KINASE CPXA"/>
    <property type="match status" value="1"/>
</dbReference>
<comment type="catalytic activity">
    <reaction evidence="1">
        <text>ATP + protein L-histidine = ADP + protein N-phospho-L-histidine.</text>
        <dbReference type="EC" id="2.7.13.3"/>
    </reaction>
</comment>
<evidence type="ECO:0000256" key="1">
    <source>
        <dbReference type="ARBA" id="ARBA00000085"/>
    </source>
</evidence>
<dbReference type="AlphaFoldDB" id="A0A0E4C7H1"/>
<feature type="transmembrane region" description="Helical" evidence="14">
    <location>
        <begin position="212"/>
        <end position="233"/>
    </location>
</feature>
<keyword evidence="4" id="KW-1003">Cell membrane</keyword>
<keyword evidence="7 14" id="KW-0812">Transmembrane</keyword>
<proteinExistence type="predicted"/>
<dbReference type="InterPro" id="IPR050398">
    <property type="entry name" value="HssS/ArlS-like"/>
</dbReference>
<keyword evidence="5" id="KW-0597">Phosphoprotein</keyword>
<name>A0A0E4C7H1_9FIRM</name>
<feature type="transmembrane region" description="Helical" evidence="14">
    <location>
        <begin position="289"/>
        <end position="313"/>
    </location>
</feature>
<keyword evidence="9 16" id="KW-0418">Kinase</keyword>
<dbReference type="EMBL" id="CGIH01000002">
    <property type="protein sequence ID" value="CFW97925.1"/>
    <property type="molecule type" value="Genomic_DNA"/>
</dbReference>
<comment type="subcellular location">
    <subcellularLocation>
        <location evidence="2">Cell membrane</location>
        <topology evidence="2">Multi-pass membrane protein</topology>
    </subcellularLocation>
</comment>
<dbReference type="SMART" id="SM00388">
    <property type="entry name" value="HisKA"/>
    <property type="match status" value="1"/>
</dbReference>
<keyword evidence="12" id="KW-0902">Two-component regulatory system</keyword>
<feature type="transmembrane region" description="Helical" evidence="14">
    <location>
        <begin position="254"/>
        <end position="277"/>
    </location>
</feature>
<keyword evidence="6" id="KW-0808">Transferase</keyword>
<gene>
    <name evidence="16" type="ORF">115</name>
</gene>
<dbReference type="SUPFAM" id="SSF55874">
    <property type="entry name" value="ATPase domain of HSP90 chaperone/DNA topoisomerase II/histidine kinase"/>
    <property type="match status" value="1"/>
</dbReference>
<feature type="transmembrane region" description="Helical" evidence="14">
    <location>
        <begin position="12"/>
        <end position="35"/>
    </location>
</feature>
<dbReference type="Gene3D" id="1.10.287.130">
    <property type="match status" value="1"/>
</dbReference>
<evidence type="ECO:0000256" key="14">
    <source>
        <dbReference type="SAM" id="Phobius"/>
    </source>
</evidence>
<keyword evidence="8" id="KW-0547">Nucleotide-binding</keyword>
<evidence type="ECO:0000256" key="10">
    <source>
        <dbReference type="ARBA" id="ARBA00022840"/>
    </source>
</evidence>
<dbReference type="InterPro" id="IPR003594">
    <property type="entry name" value="HATPase_dom"/>
</dbReference>
<dbReference type="RefSeq" id="WP_052729499.1">
    <property type="nucleotide sequence ID" value="NZ_CGIH01000002.1"/>
</dbReference>
<evidence type="ECO:0000313" key="17">
    <source>
        <dbReference type="Proteomes" id="UP000045545"/>
    </source>
</evidence>
<evidence type="ECO:0000256" key="13">
    <source>
        <dbReference type="ARBA" id="ARBA00023136"/>
    </source>
</evidence>
<evidence type="ECO:0000256" key="4">
    <source>
        <dbReference type="ARBA" id="ARBA00022475"/>
    </source>
</evidence>
<dbReference type="GO" id="GO:0005886">
    <property type="term" value="C:plasma membrane"/>
    <property type="evidence" value="ECO:0007669"/>
    <property type="project" value="UniProtKB-SubCell"/>
</dbReference>
<evidence type="ECO:0000256" key="5">
    <source>
        <dbReference type="ARBA" id="ARBA00022553"/>
    </source>
</evidence>
<dbReference type="Pfam" id="PF02518">
    <property type="entry name" value="HATPase_c"/>
    <property type="match status" value="1"/>
</dbReference>
<dbReference type="Gene3D" id="3.30.565.10">
    <property type="entry name" value="Histidine kinase-like ATPase, C-terminal domain"/>
    <property type="match status" value="1"/>
</dbReference>
<dbReference type="Pfam" id="PF00512">
    <property type="entry name" value="HisKA"/>
    <property type="match status" value="1"/>
</dbReference>
<dbReference type="EC" id="2.7.13.3" evidence="3"/>
<reference evidence="16 17" key="1">
    <citation type="submission" date="2015-03" db="EMBL/GenBank/DDBJ databases">
        <authorList>
            <person name="Murphy D."/>
        </authorList>
    </citation>
    <scope>NUCLEOTIDE SEQUENCE [LARGE SCALE GENOMIC DNA]</scope>
    <source>
        <strain evidence="16 17">OL-4</strain>
    </source>
</reference>
<dbReference type="PANTHER" id="PTHR45528:SF1">
    <property type="entry name" value="SENSOR HISTIDINE KINASE CPXA"/>
    <property type="match status" value="1"/>
</dbReference>
<dbReference type="SMART" id="SM00387">
    <property type="entry name" value="HATPase_c"/>
    <property type="match status" value="1"/>
</dbReference>
<dbReference type="OrthoDB" id="9792991at2"/>
<evidence type="ECO:0000256" key="11">
    <source>
        <dbReference type="ARBA" id="ARBA00022989"/>
    </source>
</evidence>
<organism evidence="16 17">
    <name type="scientific">Syntrophomonas zehnderi OL-4</name>
    <dbReference type="NCBI Taxonomy" id="690567"/>
    <lineage>
        <taxon>Bacteria</taxon>
        <taxon>Bacillati</taxon>
        <taxon>Bacillota</taxon>
        <taxon>Clostridia</taxon>
        <taxon>Eubacteriales</taxon>
        <taxon>Syntrophomonadaceae</taxon>
        <taxon>Syntrophomonas</taxon>
    </lineage>
</organism>
<evidence type="ECO:0000256" key="2">
    <source>
        <dbReference type="ARBA" id="ARBA00004651"/>
    </source>
</evidence>
<dbReference type="FunFam" id="1.10.287.130:FF:000008">
    <property type="entry name" value="Two-component sensor histidine kinase"/>
    <property type="match status" value="1"/>
</dbReference>
<dbReference type="InterPro" id="IPR036097">
    <property type="entry name" value="HisK_dim/P_sf"/>
</dbReference>
<evidence type="ECO:0000313" key="16">
    <source>
        <dbReference type="EMBL" id="CFW97925.1"/>
    </source>
</evidence>
<feature type="domain" description="Histidine kinase" evidence="15">
    <location>
        <begin position="466"/>
        <end position="680"/>
    </location>
</feature>
<evidence type="ECO:0000256" key="12">
    <source>
        <dbReference type="ARBA" id="ARBA00023012"/>
    </source>
</evidence>
<evidence type="ECO:0000259" key="15">
    <source>
        <dbReference type="PROSITE" id="PS50109"/>
    </source>
</evidence>
<keyword evidence="10" id="KW-0067">ATP-binding</keyword>
<dbReference type="InterPro" id="IPR036890">
    <property type="entry name" value="HATPase_C_sf"/>
</dbReference>
<dbReference type="GO" id="GO:0005524">
    <property type="term" value="F:ATP binding"/>
    <property type="evidence" value="ECO:0007669"/>
    <property type="project" value="UniProtKB-KW"/>
</dbReference>
<sequence>MDTKLKKSKPFTAWICFFLGVSIITGLLISVFITLGHSRGNWDVLQDPFIDYRESIAFKQRTADYYGQLFSLAAASSSYGASYIDATINSLDDEGINLKYYAVNKKNNFLVQNITSKPSSLSDSGKMPALPAGYNYFWYFDGQKLREIDHGKVIDIKRLDSVYPRELLDYSFNRAPAGDYSDVQVLLAVRDNLVKNPYAYSKYYGDQQFLSIIGWICIGLLVLGLLLLVFAIINRPSKREYDRKLASWMGRMWLEVKLLLSLLFLVPWGIFGIRLFPGWGDNWFNRVLGIAWVVCIIIACLWWFYLILIDLIVNRQKFFTHNLLNSFLSWYRKHEKRYPWQNSMLKRAYMLVGAEAVLAIISVVFLLAASGSGGLALLPALLIAGAGIYLIYRYLKRYDETISDLGSLMDHIELIKNGDMTTKLEIAEDADIYPAVQNLNSIQEGMDIAVTEMMKSERMKIDLISNVSHDLKTPLTSIISYVDLLNKEDGLPEHVNDYIKILAQKSEHLKNLIQDLFDLSKASSNNLPLDMEKIDLPRLVKQTLADMEEPIAASGLVFRVNTPDEPVYITSDGKKLYRILENLIMNALKYSLAGSRVFIDLIVDRNEVTVTIKNTANYEMTFEEDEILQRFVRGDKSRSSEGSGLGLSIAQTFTEICGGSFSVKIDGDLFKVELRFKTESAN</sequence>
<dbReference type="SUPFAM" id="SSF47384">
    <property type="entry name" value="Homodimeric domain of signal transducing histidine kinase"/>
    <property type="match status" value="1"/>
</dbReference>
<evidence type="ECO:0000256" key="6">
    <source>
        <dbReference type="ARBA" id="ARBA00022679"/>
    </source>
</evidence>
<accession>A0A0E4C7H1</accession>